<dbReference type="PANTHER" id="PTHR44520">
    <property type="entry name" value="RESPONSE REGULATOR RCP1-RELATED"/>
    <property type="match status" value="1"/>
</dbReference>
<proteinExistence type="predicted"/>
<feature type="domain" description="Response regulatory" evidence="2">
    <location>
        <begin position="4"/>
        <end position="129"/>
    </location>
</feature>
<feature type="modified residue" description="4-aspartylphosphate" evidence="1">
    <location>
        <position position="62"/>
    </location>
</feature>
<evidence type="ECO:0000313" key="4">
    <source>
        <dbReference type="Proteomes" id="UP000001036"/>
    </source>
</evidence>
<dbReference type="STRING" id="498211.CJA_2445"/>
<dbReference type="Proteomes" id="UP000001036">
    <property type="component" value="Chromosome"/>
</dbReference>
<dbReference type="SUPFAM" id="SSF52172">
    <property type="entry name" value="CheY-like"/>
    <property type="match status" value="1"/>
</dbReference>
<dbReference type="InterPro" id="IPR001789">
    <property type="entry name" value="Sig_transdc_resp-reg_receiver"/>
</dbReference>
<dbReference type="Gene3D" id="3.40.50.2300">
    <property type="match status" value="1"/>
</dbReference>
<dbReference type="HOGENOM" id="CLU_000445_69_17_6"/>
<dbReference type="Pfam" id="PF00072">
    <property type="entry name" value="Response_reg"/>
    <property type="match status" value="1"/>
</dbReference>
<dbReference type="OrthoDB" id="9796655at2"/>
<dbReference type="PROSITE" id="PS50110">
    <property type="entry name" value="RESPONSE_REGULATORY"/>
    <property type="match status" value="1"/>
</dbReference>
<keyword evidence="1" id="KW-0597">Phosphoprotein</keyword>
<dbReference type="GO" id="GO:0000160">
    <property type="term" value="P:phosphorelay signal transduction system"/>
    <property type="evidence" value="ECO:0007669"/>
    <property type="project" value="InterPro"/>
</dbReference>
<name>B3PKH7_CELJU</name>
<organism evidence="3 4">
    <name type="scientific">Cellvibrio japonicus (strain Ueda107)</name>
    <name type="common">Pseudomonas fluorescens subsp. cellulosa</name>
    <dbReference type="NCBI Taxonomy" id="498211"/>
    <lineage>
        <taxon>Bacteria</taxon>
        <taxon>Pseudomonadati</taxon>
        <taxon>Pseudomonadota</taxon>
        <taxon>Gammaproteobacteria</taxon>
        <taxon>Cellvibrionales</taxon>
        <taxon>Cellvibrionaceae</taxon>
        <taxon>Cellvibrio</taxon>
    </lineage>
</organism>
<gene>
    <name evidence="3" type="ordered locus">CJA_2445</name>
</gene>
<evidence type="ECO:0000259" key="2">
    <source>
        <dbReference type="PROSITE" id="PS50110"/>
    </source>
</evidence>
<accession>B3PKH7</accession>
<dbReference type="EMBL" id="CP000934">
    <property type="protein sequence ID" value="ACE85707.1"/>
    <property type="molecule type" value="Genomic_DNA"/>
</dbReference>
<evidence type="ECO:0000313" key="3">
    <source>
        <dbReference type="EMBL" id="ACE85707.1"/>
    </source>
</evidence>
<dbReference type="eggNOG" id="COG0745">
    <property type="taxonomic scope" value="Bacteria"/>
</dbReference>
<dbReference type="CDD" id="cd17557">
    <property type="entry name" value="REC_Rcp-like"/>
    <property type="match status" value="1"/>
</dbReference>
<dbReference type="AlphaFoldDB" id="B3PKH7"/>
<reference evidence="3 4" key="1">
    <citation type="journal article" date="2008" name="J. Bacteriol.">
        <title>Insights into plant cell wall degradation from the genome sequence of the soil bacterium Cellvibrio japonicus.</title>
        <authorList>
            <person name="Deboy R.T."/>
            <person name="Mongodin E.F."/>
            <person name="Fouts D.E."/>
            <person name="Tailford L.E."/>
            <person name="Khouri H."/>
            <person name="Emerson J.B."/>
            <person name="Mohamoud Y."/>
            <person name="Watkins K."/>
            <person name="Henrissat B."/>
            <person name="Gilbert H.J."/>
            <person name="Nelson K.E."/>
        </authorList>
    </citation>
    <scope>NUCLEOTIDE SEQUENCE [LARGE SCALE GENOMIC DNA]</scope>
    <source>
        <strain evidence="3 4">Ueda107</strain>
    </source>
</reference>
<evidence type="ECO:0000256" key="1">
    <source>
        <dbReference type="PROSITE-ProRule" id="PRU00169"/>
    </source>
</evidence>
<sequence length="140" mass="15814">MSINILLVEDDDVAAEAVVRSLRKHALNVPVTLAQDGLEALEILRHQHPQQHIEKPYLVLLDLNMPRMNGFEFMQEVRADSSLHESVIFVLTTSDNEQDRARAYDKNIAGYMVKSAMGPNFNKLATLLDNYRNAVKLPGE</sequence>
<dbReference type="SMART" id="SM00448">
    <property type="entry name" value="REC"/>
    <property type="match status" value="1"/>
</dbReference>
<dbReference type="RefSeq" id="WP_012488042.1">
    <property type="nucleotide sequence ID" value="NC_010995.1"/>
</dbReference>
<dbReference type="KEGG" id="cja:CJA_2445"/>
<dbReference type="InterPro" id="IPR011006">
    <property type="entry name" value="CheY-like_superfamily"/>
</dbReference>
<protein>
    <submittedName>
        <fullName evidence="3">Two-component response regulator</fullName>
    </submittedName>
</protein>
<dbReference type="InterPro" id="IPR052893">
    <property type="entry name" value="TCS_response_regulator"/>
</dbReference>
<dbReference type="PANTHER" id="PTHR44520:SF2">
    <property type="entry name" value="RESPONSE REGULATOR RCP1"/>
    <property type="match status" value="1"/>
</dbReference>
<keyword evidence="4" id="KW-1185">Reference proteome</keyword>